<dbReference type="SUPFAM" id="SSF46785">
    <property type="entry name" value="Winged helix' DNA-binding domain"/>
    <property type="match status" value="1"/>
</dbReference>
<dbReference type="InterPro" id="IPR036390">
    <property type="entry name" value="WH_DNA-bd_sf"/>
</dbReference>
<evidence type="ECO:0000256" key="1">
    <source>
        <dbReference type="ARBA" id="ARBA00006479"/>
    </source>
</evidence>
<dbReference type="GO" id="GO:0016301">
    <property type="term" value="F:kinase activity"/>
    <property type="evidence" value="ECO:0007669"/>
    <property type="project" value="UniProtKB-KW"/>
</dbReference>
<name>A0A2T5GR91_9SPHN</name>
<keyword evidence="2" id="KW-0418">Kinase</keyword>
<evidence type="ECO:0000313" key="3">
    <source>
        <dbReference type="Proteomes" id="UP000244189"/>
    </source>
</evidence>
<dbReference type="InterPro" id="IPR043129">
    <property type="entry name" value="ATPase_NBD"/>
</dbReference>
<dbReference type="AlphaFoldDB" id="A0A2T5GR91"/>
<dbReference type="InterPro" id="IPR049874">
    <property type="entry name" value="ROK_cs"/>
</dbReference>
<dbReference type="InterPro" id="IPR000600">
    <property type="entry name" value="ROK"/>
</dbReference>
<sequence>MRAGSGVAFHFLDMLQIYTVAMMNRHRPQILLTEQQKRILWQLRIGRPSPRIQLAETLGMNGASMTRMTQQMIALGVVEEQDSQGAATRGRPMVPLAISGHGGWAVGATVHPGWLELVLVDFSGKPLIRDSLRFDSPDPLVFARTLDARLRALAADHGFMRGRFLGVGVAVPGYRIRGDRNHRQVVDRLSGWSDVPLAEMLGDVLGMAVWIENDATAAALAEFYQKDIIGRYRSVLVLFLGHGIGAGLIAERDLFAGEHGNAGEVGRLFPTGQPRPSGIDLLHLLQAAGEAIESLSEIDALQVRQAPLIADWIERVARQLEYAVITGTVWLDPGAVVISGALPLAILERLAVRIDHLVAARDADYRGEIPKVHASPIGSSAVVIGAALAPIHAVTAPSNGG</sequence>
<comment type="similarity">
    <text evidence="1">Belongs to the ROK (NagC/XylR) family.</text>
</comment>
<dbReference type="PROSITE" id="PS01125">
    <property type="entry name" value="ROK"/>
    <property type="match status" value="1"/>
</dbReference>
<reference evidence="2 3" key="1">
    <citation type="submission" date="2018-04" db="EMBL/GenBank/DDBJ databases">
        <title>Genomic Encyclopedia of Type Strains, Phase III (KMG-III): the genomes of soil and plant-associated and newly described type strains.</title>
        <authorList>
            <person name="Whitman W."/>
        </authorList>
    </citation>
    <scope>NUCLEOTIDE SEQUENCE [LARGE SCALE GENOMIC DNA]</scope>
    <source>
        <strain evidence="2 3">MA101b</strain>
    </source>
</reference>
<dbReference type="InterPro" id="IPR036388">
    <property type="entry name" value="WH-like_DNA-bd_sf"/>
</dbReference>
<dbReference type="PANTHER" id="PTHR18964:SF149">
    <property type="entry name" value="BIFUNCTIONAL UDP-N-ACETYLGLUCOSAMINE 2-EPIMERASE_N-ACETYLMANNOSAMINE KINASE"/>
    <property type="match status" value="1"/>
</dbReference>
<accession>A0A2T5GR91</accession>
<comment type="caution">
    <text evidence="2">The sequence shown here is derived from an EMBL/GenBank/DDBJ whole genome shotgun (WGS) entry which is preliminary data.</text>
</comment>
<dbReference type="Gene3D" id="1.10.10.10">
    <property type="entry name" value="Winged helix-like DNA-binding domain superfamily/Winged helix DNA-binding domain"/>
    <property type="match status" value="1"/>
</dbReference>
<gene>
    <name evidence="2" type="ORF">C8J26_0123</name>
</gene>
<dbReference type="PANTHER" id="PTHR18964">
    <property type="entry name" value="ROK (REPRESSOR, ORF, KINASE) FAMILY"/>
    <property type="match status" value="1"/>
</dbReference>
<proteinExistence type="inferred from homology"/>
<organism evidence="2 3">
    <name type="scientific">Sphingomonas aurantiaca</name>
    <dbReference type="NCBI Taxonomy" id="185949"/>
    <lineage>
        <taxon>Bacteria</taxon>
        <taxon>Pseudomonadati</taxon>
        <taxon>Pseudomonadota</taxon>
        <taxon>Alphaproteobacteria</taxon>
        <taxon>Sphingomonadales</taxon>
        <taxon>Sphingomonadaceae</taxon>
        <taxon>Sphingomonas</taxon>
    </lineage>
</organism>
<keyword evidence="3" id="KW-1185">Reference proteome</keyword>
<dbReference type="EMBL" id="QAOG01000001">
    <property type="protein sequence ID" value="PTQ61856.1"/>
    <property type="molecule type" value="Genomic_DNA"/>
</dbReference>
<evidence type="ECO:0000313" key="2">
    <source>
        <dbReference type="EMBL" id="PTQ61856.1"/>
    </source>
</evidence>
<dbReference type="Pfam" id="PF00480">
    <property type="entry name" value="ROK"/>
    <property type="match status" value="1"/>
</dbReference>
<keyword evidence="2" id="KW-0808">Transferase</keyword>
<protein>
    <submittedName>
        <fullName evidence="2">Putative NBD/HSP70 family sugar kinase</fullName>
    </submittedName>
</protein>
<dbReference type="Gene3D" id="3.30.420.40">
    <property type="match status" value="2"/>
</dbReference>
<dbReference type="SUPFAM" id="SSF53067">
    <property type="entry name" value="Actin-like ATPase domain"/>
    <property type="match status" value="1"/>
</dbReference>
<dbReference type="Proteomes" id="UP000244189">
    <property type="component" value="Unassembled WGS sequence"/>
</dbReference>